<dbReference type="GO" id="GO:0047134">
    <property type="term" value="F:protein-disulfide reductase [NAD(P)H] activity"/>
    <property type="evidence" value="ECO:0007669"/>
    <property type="project" value="TreeGrafter"/>
</dbReference>
<dbReference type="PANTHER" id="PTHR38839">
    <property type="entry name" value="TRANSCRIPTIONAL REGULATOR WHID-RELATED"/>
    <property type="match status" value="1"/>
</dbReference>
<dbReference type="HAMAP" id="MF_01479">
    <property type="entry name" value="WhiB"/>
    <property type="match status" value="1"/>
</dbReference>
<evidence type="ECO:0000259" key="11">
    <source>
        <dbReference type="PROSITE" id="PS51674"/>
    </source>
</evidence>
<dbReference type="Pfam" id="PF02467">
    <property type="entry name" value="Whib"/>
    <property type="match status" value="1"/>
</dbReference>
<evidence type="ECO:0000256" key="8">
    <source>
        <dbReference type="ARBA" id="ARBA00023125"/>
    </source>
</evidence>
<evidence type="ECO:0000256" key="4">
    <source>
        <dbReference type="ARBA" id="ARBA00022723"/>
    </source>
</evidence>
<name>A0A482JGE9_9CAUD</name>
<evidence type="ECO:0000256" key="10">
    <source>
        <dbReference type="ARBA" id="ARBA00023163"/>
    </source>
</evidence>
<dbReference type="RefSeq" id="YP_009953743.1">
    <property type="nucleotide sequence ID" value="NC_051625.1"/>
</dbReference>
<accession>A0A482JGE9</accession>
<feature type="domain" description="4Fe-4S Wbl-type" evidence="11">
    <location>
        <begin position="18"/>
        <end position="76"/>
    </location>
</feature>
<keyword evidence="6" id="KW-0411">Iron-sulfur</keyword>
<evidence type="ECO:0000256" key="9">
    <source>
        <dbReference type="ARBA" id="ARBA00023157"/>
    </source>
</evidence>
<dbReference type="KEGG" id="vg:60325222"/>
<keyword evidence="5" id="KW-0408">Iron</keyword>
<dbReference type="PROSITE" id="PS51674">
    <property type="entry name" value="4FE4S_WBL"/>
    <property type="match status" value="1"/>
</dbReference>
<gene>
    <name evidence="12" type="primary">53</name>
    <name evidence="12" type="ORF">SEA_NIKLAS_53</name>
</gene>
<keyword evidence="3" id="KW-0004">4Fe-4S</keyword>
<evidence type="ECO:0000256" key="2">
    <source>
        <dbReference type="ARBA" id="ARBA00006597"/>
    </source>
</evidence>
<evidence type="ECO:0000313" key="12">
    <source>
        <dbReference type="EMBL" id="QBP31635.1"/>
    </source>
</evidence>
<dbReference type="InterPro" id="IPR003482">
    <property type="entry name" value="Whib"/>
</dbReference>
<keyword evidence="10" id="KW-0804">Transcription</keyword>
<sequence>MSADEYFGQPEAWEADALCAQVDPEIFFPEQGGSVREAKRVCGRCPVTDECLDRALSLPSNPTGVWGGTTERERRRMIRNARQEVAA</sequence>
<keyword evidence="9" id="KW-1015">Disulfide bond</keyword>
<dbReference type="GO" id="GO:0051539">
    <property type="term" value="F:4 iron, 4 sulfur cluster binding"/>
    <property type="evidence" value="ECO:0007669"/>
    <property type="project" value="UniProtKB-KW"/>
</dbReference>
<dbReference type="GO" id="GO:0045892">
    <property type="term" value="P:negative regulation of DNA-templated transcription"/>
    <property type="evidence" value="ECO:0007669"/>
    <property type="project" value="TreeGrafter"/>
</dbReference>
<dbReference type="Proteomes" id="UP000295207">
    <property type="component" value="Segment"/>
</dbReference>
<evidence type="ECO:0000313" key="13">
    <source>
        <dbReference type="Proteomes" id="UP000295207"/>
    </source>
</evidence>
<keyword evidence="8" id="KW-0238">DNA-binding</keyword>
<dbReference type="GeneID" id="60325222"/>
<evidence type="ECO:0000256" key="5">
    <source>
        <dbReference type="ARBA" id="ARBA00023004"/>
    </source>
</evidence>
<comment type="cofactor">
    <cofactor evidence="1">
        <name>[4Fe-4S] cluster</name>
        <dbReference type="ChEBI" id="CHEBI:49883"/>
    </cofactor>
</comment>
<keyword evidence="13" id="KW-1185">Reference proteome</keyword>
<dbReference type="GO" id="GO:0003677">
    <property type="term" value="F:DNA binding"/>
    <property type="evidence" value="ECO:0007669"/>
    <property type="project" value="UniProtKB-KW"/>
</dbReference>
<dbReference type="EMBL" id="MK494119">
    <property type="protein sequence ID" value="QBP31635.1"/>
    <property type="molecule type" value="Genomic_DNA"/>
</dbReference>
<protein>
    <submittedName>
        <fullName evidence="12">WhiB family transcription factor</fullName>
    </submittedName>
</protein>
<dbReference type="InterPro" id="IPR034768">
    <property type="entry name" value="4FE4S_WBL"/>
</dbReference>
<evidence type="ECO:0000256" key="1">
    <source>
        <dbReference type="ARBA" id="ARBA00001966"/>
    </source>
</evidence>
<comment type="similarity">
    <text evidence="2">Belongs to the WhiB family.</text>
</comment>
<dbReference type="GO" id="GO:0046872">
    <property type="term" value="F:metal ion binding"/>
    <property type="evidence" value="ECO:0007669"/>
    <property type="project" value="UniProtKB-KW"/>
</dbReference>
<evidence type="ECO:0000256" key="3">
    <source>
        <dbReference type="ARBA" id="ARBA00022485"/>
    </source>
</evidence>
<dbReference type="PANTHER" id="PTHR38839:SF4">
    <property type="entry name" value="TRANSCRIPTIONAL REGULATOR WHIB"/>
    <property type="match status" value="1"/>
</dbReference>
<evidence type="ECO:0000256" key="7">
    <source>
        <dbReference type="ARBA" id="ARBA00023015"/>
    </source>
</evidence>
<proteinExistence type="inferred from homology"/>
<keyword evidence="7" id="KW-0805">Transcription regulation</keyword>
<organism evidence="12 13">
    <name type="scientific">Mycobacterium Phage Niklas</name>
    <dbReference type="NCBI Taxonomy" id="2517936"/>
    <lineage>
        <taxon>Viruses</taxon>
        <taxon>Duplodnaviria</taxon>
        <taxon>Heunggongvirae</taxon>
        <taxon>Uroviricota</taxon>
        <taxon>Caudoviricetes</taxon>
        <taxon>Weiservirinae</taxon>
        <taxon>Anayavirus</taxon>
        <taxon>Anayavirus niklas</taxon>
    </lineage>
</organism>
<evidence type="ECO:0000256" key="6">
    <source>
        <dbReference type="ARBA" id="ARBA00023014"/>
    </source>
</evidence>
<reference evidence="12 13" key="1">
    <citation type="submission" date="2019-02" db="EMBL/GenBank/DDBJ databases">
        <authorList>
            <person name="Johnson N."/>
            <person name="McClure M.G."/>
            <person name="Christensen M."/>
            <person name="Johnson M."/>
            <person name="Gaffney B.L."/>
            <person name="Staples A.K."/>
            <person name="King R.A."/>
            <person name="Rinehart C.A."/>
            <person name="Rowland N.S."/>
            <person name="Garlena R.A."/>
            <person name="Russell D.A."/>
            <person name="Pope W.H."/>
            <person name="Jacobs-Sera D."/>
            <person name="Hendrix R.W."/>
            <person name="Hatfull G.F."/>
        </authorList>
    </citation>
    <scope>NUCLEOTIDE SEQUENCE [LARGE SCALE GENOMIC DNA]</scope>
</reference>
<keyword evidence="4" id="KW-0479">Metal-binding</keyword>